<evidence type="ECO:0000313" key="3">
    <source>
        <dbReference type="EMBL" id="CAE8651639.1"/>
    </source>
</evidence>
<dbReference type="EMBL" id="CAJNNW010010021">
    <property type="protein sequence ID" value="CAE8651639.1"/>
    <property type="molecule type" value="Genomic_DNA"/>
</dbReference>
<feature type="region of interest" description="Disordered" evidence="1">
    <location>
        <begin position="422"/>
        <end position="479"/>
    </location>
</feature>
<name>A0A813IKG8_POLGL</name>
<comment type="caution">
    <text evidence="3">The sequence shown here is derived from an EMBL/GenBank/DDBJ whole genome shotgun (WGS) entry which is preliminary data.</text>
</comment>
<gene>
    <name evidence="3" type="ORF">PGLA2088_LOCUS9152</name>
</gene>
<organism evidence="3 4">
    <name type="scientific">Polarella glacialis</name>
    <name type="common">Dinoflagellate</name>
    <dbReference type="NCBI Taxonomy" id="89957"/>
    <lineage>
        <taxon>Eukaryota</taxon>
        <taxon>Sar</taxon>
        <taxon>Alveolata</taxon>
        <taxon>Dinophyceae</taxon>
        <taxon>Suessiales</taxon>
        <taxon>Suessiaceae</taxon>
        <taxon>Polarella</taxon>
    </lineage>
</organism>
<dbReference type="CDD" id="cd00201">
    <property type="entry name" value="WW"/>
    <property type="match status" value="1"/>
</dbReference>
<protein>
    <recommendedName>
        <fullName evidence="2">WW domain-containing protein</fullName>
    </recommendedName>
</protein>
<accession>A0A813IKG8</accession>
<sequence>VEVRPLCRTVLEGWLPGGRSRLRRSRWWSRRCEAQDRRSGHAAPGARCLQLQARDPRDDEMLERARLAGELGLPRGWMAKVYVRTSPGGTATTHRYWDPDGVVYPSKGALRAHLGDACPSSLLGTYVPAPKPSTRNEEENSSVRREDAKSSPKKERSEKEGPPVEPSEREKRPERDQSRVERSKMDELRQRELSTLSTKQGYSKEELAAKRAYAAELGLPEGWMAKLTDAGNRKFWAPDGSVFRSITELQEALGELPEAFKNFRKGGRPPGSPSEVSPAKKKQRSSQESETKSKSEWKCKQCRQFFKSHKDLGIHQTSCRGAASSSSKAVSQQPSSAEHNLLRCVVGSKCKDLVACSMCPEAIRPGQVYFQCAKPDCNAKVCDLCFKAKKVCGASSSGAAKSEELEDTAMLSSLLGAGAGTALASPASPSSGSSSSSESAPASADSSSSDSEDPVPKEAKAASSVNAETAQPKVSTSRWKEQFSNEYSIPFWWDPVTEESCWEKPADAE</sequence>
<dbReference type="Proteomes" id="UP000626109">
    <property type="component" value="Unassembled WGS sequence"/>
</dbReference>
<dbReference type="PROSITE" id="PS50020">
    <property type="entry name" value="WW_DOMAIN_2"/>
    <property type="match status" value="1"/>
</dbReference>
<feature type="compositionally biased region" description="Basic and acidic residues" evidence="1">
    <location>
        <begin position="134"/>
        <end position="192"/>
    </location>
</feature>
<dbReference type="AlphaFoldDB" id="A0A813IKG8"/>
<feature type="compositionally biased region" description="Low complexity" evidence="1">
    <location>
        <begin position="422"/>
        <end position="449"/>
    </location>
</feature>
<feature type="region of interest" description="Disordered" evidence="1">
    <location>
        <begin position="261"/>
        <end position="292"/>
    </location>
</feature>
<feature type="domain" description="WW" evidence="2">
    <location>
        <begin position="479"/>
        <end position="507"/>
    </location>
</feature>
<reference evidence="3" key="1">
    <citation type="submission" date="2021-02" db="EMBL/GenBank/DDBJ databases">
        <authorList>
            <person name="Dougan E. K."/>
            <person name="Rhodes N."/>
            <person name="Thang M."/>
            <person name="Chan C."/>
        </authorList>
    </citation>
    <scope>NUCLEOTIDE SEQUENCE</scope>
</reference>
<evidence type="ECO:0000256" key="1">
    <source>
        <dbReference type="SAM" id="MobiDB-lite"/>
    </source>
</evidence>
<feature type="compositionally biased region" description="Polar residues" evidence="1">
    <location>
        <begin position="463"/>
        <end position="477"/>
    </location>
</feature>
<evidence type="ECO:0000259" key="2">
    <source>
        <dbReference type="PROSITE" id="PS50020"/>
    </source>
</evidence>
<dbReference type="InterPro" id="IPR001202">
    <property type="entry name" value="WW_dom"/>
</dbReference>
<dbReference type="PROSITE" id="PS01159">
    <property type="entry name" value="WW_DOMAIN_1"/>
    <property type="match status" value="1"/>
</dbReference>
<feature type="region of interest" description="Disordered" evidence="1">
    <location>
        <begin position="122"/>
        <end position="205"/>
    </location>
</feature>
<feature type="non-terminal residue" evidence="3">
    <location>
        <position position="1"/>
    </location>
</feature>
<dbReference type="SMART" id="SM00456">
    <property type="entry name" value="WW"/>
    <property type="match status" value="1"/>
</dbReference>
<evidence type="ECO:0000313" key="4">
    <source>
        <dbReference type="Proteomes" id="UP000626109"/>
    </source>
</evidence>
<proteinExistence type="predicted"/>